<evidence type="ECO:0000259" key="6">
    <source>
        <dbReference type="Pfam" id="PF06271"/>
    </source>
</evidence>
<evidence type="ECO:0000256" key="1">
    <source>
        <dbReference type="ARBA" id="ARBA00004141"/>
    </source>
</evidence>
<dbReference type="Proteomes" id="UP000266340">
    <property type="component" value="Unassembled WGS sequence"/>
</dbReference>
<evidence type="ECO:0000313" key="8">
    <source>
        <dbReference type="Proteomes" id="UP000266340"/>
    </source>
</evidence>
<name>A0A398CRN1_9BACL</name>
<evidence type="ECO:0000256" key="4">
    <source>
        <dbReference type="ARBA" id="ARBA00023136"/>
    </source>
</evidence>
<keyword evidence="2 5" id="KW-0812">Transmembrane</keyword>
<keyword evidence="4 5" id="KW-0472">Membrane</keyword>
<dbReference type="EMBL" id="QXJM01000014">
    <property type="protein sequence ID" value="RIE05235.1"/>
    <property type="molecule type" value="Genomic_DNA"/>
</dbReference>
<sequence>MPKITSSKKSENRGTNMKRASTISRIIASVIDIYLTIFIVLILIFLLLKWFEDDFVISIFLTLFLISVGMITVLFKDVVDGRSVGKRIFNLGVRELNGSVPSTGKLINRNFSSLFWPKDLYNLLFSNDKRKQGDIRNGTEVYQLENTKSMTKIVMKIVISISVIIVFLVFGIITMIKQDASYKEAIIYIKNNKEIQDKVGSNVDIGFFPSGSISRTNGYGEASFNIKVSGDKNNSLSVYIILVKEPNEKWKVKEINY</sequence>
<keyword evidence="8" id="KW-1185">Reference proteome</keyword>
<feature type="transmembrane region" description="Helical" evidence="5">
    <location>
        <begin position="26"/>
        <end position="49"/>
    </location>
</feature>
<feature type="transmembrane region" description="Helical" evidence="5">
    <location>
        <begin position="55"/>
        <end position="75"/>
    </location>
</feature>
<dbReference type="AlphaFoldDB" id="A0A398CRN1"/>
<accession>A0A398CRN1</accession>
<keyword evidence="3 5" id="KW-1133">Transmembrane helix</keyword>
<organism evidence="7 8">
    <name type="scientific">Cohnella faecalis</name>
    <dbReference type="NCBI Taxonomy" id="2315694"/>
    <lineage>
        <taxon>Bacteria</taxon>
        <taxon>Bacillati</taxon>
        <taxon>Bacillota</taxon>
        <taxon>Bacilli</taxon>
        <taxon>Bacillales</taxon>
        <taxon>Paenibacillaceae</taxon>
        <taxon>Cohnella</taxon>
    </lineage>
</organism>
<feature type="domain" description="RDD" evidence="6">
    <location>
        <begin position="20"/>
        <end position="171"/>
    </location>
</feature>
<evidence type="ECO:0000256" key="3">
    <source>
        <dbReference type="ARBA" id="ARBA00022989"/>
    </source>
</evidence>
<feature type="transmembrane region" description="Helical" evidence="5">
    <location>
        <begin position="153"/>
        <end position="176"/>
    </location>
</feature>
<dbReference type="Pfam" id="PF06271">
    <property type="entry name" value="RDD"/>
    <property type="match status" value="1"/>
</dbReference>
<evidence type="ECO:0000313" key="7">
    <source>
        <dbReference type="EMBL" id="RIE05235.1"/>
    </source>
</evidence>
<comment type="caution">
    <text evidence="7">The sequence shown here is derived from an EMBL/GenBank/DDBJ whole genome shotgun (WGS) entry which is preliminary data.</text>
</comment>
<gene>
    <name evidence="7" type="ORF">D3H35_01560</name>
</gene>
<dbReference type="InterPro" id="IPR010432">
    <property type="entry name" value="RDD"/>
</dbReference>
<dbReference type="GO" id="GO:0016020">
    <property type="term" value="C:membrane"/>
    <property type="evidence" value="ECO:0007669"/>
    <property type="project" value="UniProtKB-SubCell"/>
</dbReference>
<evidence type="ECO:0000256" key="5">
    <source>
        <dbReference type="SAM" id="Phobius"/>
    </source>
</evidence>
<proteinExistence type="predicted"/>
<evidence type="ECO:0000256" key="2">
    <source>
        <dbReference type="ARBA" id="ARBA00022692"/>
    </source>
</evidence>
<protein>
    <recommendedName>
        <fullName evidence="6">RDD domain-containing protein</fullName>
    </recommendedName>
</protein>
<comment type="subcellular location">
    <subcellularLocation>
        <location evidence="1">Membrane</location>
        <topology evidence="1">Multi-pass membrane protein</topology>
    </subcellularLocation>
</comment>
<reference evidence="7 8" key="1">
    <citation type="submission" date="2018-09" db="EMBL/GenBank/DDBJ databases">
        <title>Cohnella cavernae sp. nov., isolated from a karst cave.</title>
        <authorList>
            <person name="Zhu H."/>
        </authorList>
    </citation>
    <scope>NUCLEOTIDE SEQUENCE [LARGE SCALE GENOMIC DNA]</scope>
    <source>
        <strain evidence="7 8">K2E09-144</strain>
    </source>
</reference>